<dbReference type="PANTHER" id="PTHR46740:SF2">
    <property type="entry name" value="PROTEIN DYAD"/>
    <property type="match status" value="1"/>
</dbReference>
<dbReference type="GO" id="GO:0007131">
    <property type="term" value="P:reciprocal meiotic recombination"/>
    <property type="evidence" value="ECO:0007669"/>
    <property type="project" value="InterPro"/>
</dbReference>
<dbReference type="GO" id="GO:0051177">
    <property type="term" value="P:meiotic sister chromatid cohesion"/>
    <property type="evidence" value="ECO:0007669"/>
    <property type="project" value="InterPro"/>
</dbReference>
<dbReference type="InterPro" id="IPR044221">
    <property type="entry name" value="DYAD/AMEIOTIC1"/>
</dbReference>
<dbReference type="Pfam" id="PF25874">
    <property type="entry name" value="WHD_plant_repro"/>
    <property type="match status" value="1"/>
</dbReference>
<dbReference type="Gene3D" id="2.30.30.490">
    <property type="match status" value="1"/>
</dbReference>
<sequence length="1040" mass="118268">MCRLKWIGSPQKLNEGRTHYGCCLIESGVTVSIGDYVHMLPANPLHQLYLAKINDFFEIEEKMFVQVLWLYRQAELKHNPPCAPTENEVYHTNYYDCQLIQSIVGPCHVVQHTDCPIKPLTRKGQDISTDVYVCRYSYSEETGDFVEALLSDFDHKFCLIDKDHEEQAENDNPDTKDLTDILLQIERNMPLQTATALWPARRMAWLKKVKAVTCLEEAKEALIDLENEFNILLLEPSWKEQVHSCRSSDMLLGYIKSLSQNLQANAKILDNGQLETSSISKLTRCDSYRKEHKRKRATSALVNPHTSKKQASEESPLCRGIYKVEQGCLPLNAPSHLKNLRVALVRDIKKDCVTIAYPSMASLAECFGESNTVIEDGTQERKLTRCLFDQTSTSTCAKPRLDEEFRMTIETAQKALKYFISSPKYLEQGHLQSFWLRPGEYTNSRLSETHANKTDKCRSSKEILLSSLDQREQRTDDAHSLQSPDAYTLQKTIIGKTKDVSVDNNVGEIFESNIKLSEDESQKHMKNSLQKAIMVMPLDICDCEDSTFSDRIHDSRANCVSAQECSHEAQINGIAEQDHGIVRWGIRKKITYQKRCRGNAYSSDDVRNKLFPYEGSAPPKGQFKEPASFETDEKKHLALTCIMTNIGKGKMLKVPKEMQGRWSSERYKAAQLKLFQIMKDKGAVPGKPLLRPALREEARKHIGDTGLLDHLLKHMTDTVINNGERFRRRHNSEGAMEYWLEDARLQEMRKQAGVDPYWIPPPGWKFGDAIRTSKDEQFSETQLNELRLLREDVEKLKSQLHYVCLHLGTSFVESNGALVLGRDSGFQPWKKTESMTEQAQDRADGCQVELGCMEESVVVVQRNKGVPAQEDEQDAFTSKEVLQANAPEDKATKKNNASQQELCEIAKGSIEKTREEDEKNCGDELFLFYKAARPSLQMSPVKPSKTYRRRSAEKRSPGAYVLRRSPRSGVKEVGENKENVCPEKHRIDQLMKSGKSPRVSHRNALSAKSANVQLNSAVSSTQSKITLKQQTYHRLVPNAA</sequence>
<dbReference type="AlphaFoldDB" id="A0A9D4ULF2"/>
<dbReference type="PANTHER" id="PTHR46740">
    <property type="entry name" value="PROTEIN DYAD"/>
    <property type="match status" value="1"/>
</dbReference>
<dbReference type="PROSITE" id="PS51038">
    <property type="entry name" value="BAH"/>
    <property type="match status" value="1"/>
</dbReference>
<proteinExistence type="predicted"/>
<accession>A0A9D4ULF2</accession>
<name>A0A9D4ULF2_ADICA</name>
<comment type="caution">
    <text evidence="2">The sequence shown here is derived from an EMBL/GenBank/DDBJ whole genome shotgun (WGS) entry which is preliminary data.</text>
</comment>
<reference evidence="2" key="1">
    <citation type="submission" date="2021-01" db="EMBL/GenBank/DDBJ databases">
        <title>Adiantum capillus-veneris genome.</title>
        <authorList>
            <person name="Fang Y."/>
            <person name="Liao Q."/>
        </authorList>
    </citation>
    <scope>NUCLEOTIDE SEQUENCE</scope>
    <source>
        <strain evidence="2">H3</strain>
        <tissue evidence="2">Leaf</tissue>
    </source>
</reference>
<dbReference type="SMART" id="SM00439">
    <property type="entry name" value="BAH"/>
    <property type="match status" value="1"/>
</dbReference>
<feature type="domain" description="BAH" evidence="1">
    <location>
        <begin position="29"/>
        <end position="149"/>
    </location>
</feature>
<dbReference type="EMBL" id="JABFUD020000015">
    <property type="protein sequence ID" value="KAI5069586.1"/>
    <property type="molecule type" value="Genomic_DNA"/>
</dbReference>
<organism evidence="2 3">
    <name type="scientific">Adiantum capillus-veneris</name>
    <name type="common">Maidenhair fern</name>
    <dbReference type="NCBI Taxonomy" id="13818"/>
    <lineage>
        <taxon>Eukaryota</taxon>
        <taxon>Viridiplantae</taxon>
        <taxon>Streptophyta</taxon>
        <taxon>Embryophyta</taxon>
        <taxon>Tracheophyta</taxon>
        <taxon>Polypodiopsida</taxon>
        <taxon>Polypodiidae</taxon>
        <taxon>Polypodiales</taxon>
        <taxon>Pteridineae</taxon>
        <taxon>Pteridaceae</taxon>
        <taxon>Vittarioideae</taxon>
        <taxon>Adiantum</taxon>
    </lineage>
</organism>
<dbReference type="GO" id="GO:0003682">
    <property type="term" value="F:chromatin binding"/>
    <property type="evidence" value="ECO:0007669"/>
    <property type="project" value="InterPro"/>
</dbReference>
<dbReference type="Proteomes" id="UP000886520">
    <property type="component" value="Chromosome 15"/>
</dbReference>
<dbReference type="Pfam" id="PF01426">
    <property type="entry name" value="BAH"/>
    <property type="match status" value="1"/>
</dbReference>
<evidence type="ECO:0000313" key="3">
    <source>
        <dbReference type="Proteomes" id="UP000886520"/>
    </source>
</evidence>
<evidence type="ECO:0000313" key="2">
    <source>
        <dbReference type="EMBL" id="KAI5069586.1"/>
    </source>
</evidence>
<gene>
    <name evidence="2" type="ORF">GOP47_0015887</name>
</gene>
<dbReference type="InterPro" id="IPR043151">
    <property type="entry name" value="BAH_sf"/>
</dbReference>
<evidence type="ECO:0000259" key="1">
    <source>
        <dbReference type="PROSITE" id="PS51038"/>
    </source>
</evidence>
<keyword evidence="3" id="KW-1185">Reference proteome</keyword>
<dbReference type="OrthoDB" id="515863at2759"/>
<dbReference type="InterPro" id="IPR001025">
    <property type="entry name" value="BAH_dom"/>
</dbReference>
<dbReference type="InterPro" id="IPR059080">
    <property type="entry name" value="WHD_PTC1"/>
</dbReference>
<protein>
    <recommendedName>
        <fullName evidence="1">BAH domain-containing protein</fullName>
    </recommendedName>
</protein>